<dbReference type="PANTHER" id="PTHR11071">
    <property type="entry name" value="PEPTIDYL-PROLYL CIS-TRANS ISOMERASE"/>
    <property type="match status" value="1"/>
</dbReference>
<dbReference type="PANTHER" id="PTHR11071:SF561">
    <property type="entry name" value="PEPTIDYL-PROLYL CIS-TRANS ISOMERASE D-RELATED"/>
    <property type="match status" value="1"/>
</dbReference>
<keyword evidence="3 4" id="KW-0413">Isomerase</keyword>
<comment type="function">
    <text evidence="4">PPIases accelerate the folding of proteins. It catalyzes the cis-trans isomerization of proline imidic peptide bonds in oligopeptides.</text>
</comment>
<reference evidence="7 8" key="1">
    <citation type="submission" date="2018-03" db="EMBL/GenBank/DDBJ databases">
        <title>Candida pseudohaemulonii genome assembly and annotation.</title>
        <authorList>
            <person name="Munoz J.F."/>
            <person name="Gade L.G."/>
            <person name="Chow N.A."/>
            <person name="Litvintseva A.P."/>
            <person name="Loparev V.N."/>
            <person name="Cuomo C.A."/>
        </authorList>
    </citation>
    <scope>NUCLEOTIDE SEQUENCE [LARGE SCALE GENOMIC DNA]</scope>
    <source>
        <strain evidence="7 8">B12108</strain>
    </source>
</reference>
<keyword evidence="4" id="KW-0732">Signal</keyword>
<keyword evidence="8" id="KW-1185">Reference proteome</keyword>
<dbReference type="VEuPathDB" id="FungiDB:C7M61_003845"/>
<evidence type="ECO:0000256" key="4">
    <source>
        <dbReference type="RuleBase" id="RU363019"/>
    </source>
</evidence>
<dbReference type="RefSeq" id="XP_024712481.1">
    <property type="nucleotide sequence ID" value="XM_024859179.1"/>
</dbReference>
<evidence type="ECO:0000256" key="5">
    <source>
        <dbReference type="SAM" id="Phobius"/>
    </source>
</evidence>
<dbReference type="InterPro" id="IPR020892">
    <property type="entry name" value="Cyclophilin-type_PPIase_CS"/>
</dbReference>
<organism evidence="7 8">
    <name type="scientific">Candidozyma pseudohaemuli</name>
    <dbReference type="NCBI Taxonomy" id="418784"/>
    <lineage>
        <taxon>Eukaryota</taxon>
        <taxon>Fungi</taxon>
        <taxon>Dikarya</taxon>
        <taxon>Ascomycota</taxon>
        <taxon>Saccharomycotina</taxon>
        <taxon>Pichiomycetes</taxon>
        <taxon>Metschnikowiaceae</taxon>
        <taxon>Candidozyma</taxon>
    </lineage>
</organism>
<dbReference type="FunFam" id="2.40.100.10:FF:000025">
    <property type="entry name" value="Peptidyl-prolyl cis-trans isomerase CYP19-2"/>
    <property type="match status" value="1"/>
</dbReference>
<dbReference type="EMBL" id="PYFQ01000011">
    <property type="protein sequence ID" value="PSK36376.1"/>
    <property type="molecule type" value="Genomic_DNA"/>
</dbReference>
<accession>A0A2P7YK95</accession>
<dbReference type="Proteomes" id="UP000241107">
    <property type="component" value="Unassembled WGS sequence"/>
</dbReference>
<name>A0A2P7YK95_9ASCO</name>
<dbReference type="InterPro" id="IPR029000">
    <property type="entry name" value="Cyclophilin-like_dom_sf"/>
</dbReference>
<gene>
    <name evidence="7" type="ORF">C7M61_003845</name>
</gene>
<evidence type="ECO:0000313" key="7">
    <source>
        <dbReference type="EMBL" id="PSK36376.1"/>
    </source>
</evidence>
<dbReference type="GeneID" id="36567233"/>
<dbReference type="EC" id="5.2.1.8" evidence="4"/>
<dbReference type="PROSITE" id="PS00170">
    <property type="entry name" value="CSA_PPIASE_1"/>
    <property type="match status" value="1"/>
</dbReference>
<keyword evidence="2 4" id="KW-0697">Rotamase</keyword>
<evidence type="ECO:0000256" key="3">
    <source>
        <dbReference type="ARBA" id="ARBA00023235"/>
    </source>
</evidence>
<feature type="domain" description="PPIase cyclophilin-type" evidence="6">
    <location>
        <begin position="55"/>
        <end position="202"/>
    </location>
</feature>
<dbReference type="PROSITE" id="PS50072">
    <property type="entry name" value="CSA_PPIASE_2"/>
    <property type="match status" value="1"/>
</dbReference>
<proteinExistence type="inferred from homology"/>
<dbReference type="SUPFAM" id="SSF50891">
    <property type="entry name" value="Cyclophilin-like"/>
    <property type="match status" value="1"/>
</dbReference>
<comment type="similarity">
    <text evidence="4">Belongs to the cyclophilin-type PPIase family.</text>
</comment>
<dbReference type="GO" id="GO:0003755">
    <property type="term" value="F:peptidyl-prolyl cis-trans isomerase activity"/>
    <property type="evidence" value="ECO:0007669"/>
    <property type="project" value="UniProtKB-UniRule"/>
</dbReference>
<dbReference type="STRING" id="418784.A0A2P7YK95"/>
<dbReference type="OrthoDB" id="271386at2759"/>
<comment type="caution">
    <text evidence="7">The sequence shown here is derived from an EMBL/GenBank/DDBJ whole genome shotgun (WGS) entry which is preliminary data.</text>
</comment>
<dbReference type="PRINTS" id="PR00153">
    <property type="entry name" value="CSAPPISMRASE"/>
</dbReference>
<feature type="transmembrane region" description="Helical" evidence="5">
    <location>
        <begin position="249"/>
        <end position="266"/>
    </location>
</feature>
<keyword evidence="5" id="KW-0812">Transmembrane</keyword>
<dbReference type="Gene3D" id="2.40.100.10">
    <property type="entry name" value="Cyclophilin-like"/>
    <property type="match status" value="1"/>
</dbReference>
<protein>
    <recommendedName>
        <fullName evidence="4">Peptidyl-prolyl cis-trans isomerase</fullName>
        <shortName evidence="4">PPIase</shortName>
        <ecNumber evidence="4">5.2.1.8</ecNumber>
    </recommendedName>
</protein>
<evidence type="ECO:0000313" key="8">
    <source>
        <dbReference type="Proteomes" id="UP000241107"/>
    </source>
</evidence>
<sequence>MQLHLYFLALLVAGLARALVIPNTLSASEISYVQGDPKVTHRVDLGIAKGLSYYGHITIALFGEEAPKTVENFMALANMTKGYCYKNVKFHRIVKDFVVQGGDFEKGDGTGGYSIYGKKFPDETFAIPHNKKGRLLMANLGPNTNGAQFFITTTQDCLWLNGKHVVFGQLVGGHEIIEEMNNVTLDENGKPTVNYFITAGQSTKIDTKNQKLYEQLKKDEEIYQAALRGETTLINDQVHPVETLQEDNMGGYIFLGAFCLIVLLAWRMTKKVRRNMGVKFKG</sequence>
<feature type="signal peptide" evidence="4">
    <location>
        <begin position="1"/>
        <end position="18"/>
    </location>
</feature>
<dbReference type="GO" id="GO:0006457">
    <property type="term" value="P:protein folding"/>
    <property type="evidence" value="ECO:0007669"/>
    <property type="project" value="InterPro"/>
</dbReference>
<evidence type="ECO:0000256" key="1">
    <source>
        <dbReference type="ARBA" id="ARBA00000971"/>
    </source>
</evidence>
<evidence type="ECO:0000259" key="6">
    <source>
        <dbReference type="PROSITE" id="PS50072"/>
    </source>
</evidence>
<dbReference type="GO" id="GO:0005737">
    <property type="term" value="C:cytoplasm"/>
    <property type="evidence" value="ECO:0007669"/>
    <property type="project" value="TreeGrafter"/>
</dbReference>
<feature type="chain" id="PRO_5015021568" description="Peptidyl-prolyl cis-trans isomerase" evidence="4">
    <location>
        <begin position="19"/>
        <end position="282"/>
    </location>
</feature>
<keyword evidence="5" id="KW-1133">Transmembrane helix</keyword>
<dbReference type="AlphaFoldDB" id="A0A2P7YK95"/>
<comment type="catalytic activity">
    <reaction evidence="1 4">
        <text>[protein]-peptidylproline (omega=180) = [protein]-peptidylproline (omega=0)</text>
        <dbReference type="Rhea" id="RHEA:16237"/>
        <dbReference type="Rhea" id="RHEA-COMP:10747"/>
        <dbReference type="Rhea" id="RHEA-COMP:10748"/>
        <dbReference type="ChEBI" id="CHEBI:83833"/>
        <dbReference type="ChEBI" id="CHEBI:83834"/>
        <dbReference type="EC" id="5.2.1.8"/>
    </reaction>
</comment>
<dbReference type="Pfam" id="PF00160">
    <property type="entry name" value="Pro_isomerase"/>
    <property type="match status" value="1"/>
</dbReference>
<keyword evidence="5" id="KW-0472">Membrane</keyword>
<dbReference type="InterPro" id="IPR002130">
    <property type="entry name" value="Cyclophilin-type_PPIase_dom"/>
</dbReference>
<dbReference type="GO" id="GO:0016018">
    <property type="term" value="F:cyclosporin A binding"/>
    <property type="evidence" value="ECO:0007669"/>
    <property type="project" value="TreeGrafter"/>
</dbReference>
<evidence type="ECO:0000256" key="2">
    <source>
        <dbReference type="ARBA" id="ARBA00023110"/>
    </source>
</evidence>